<dbReference type="RefSeq" id="NP_818666.1">
    <property type="nucleotide sequence ID" value="NC_004690.1"/>
</dbReference>
<feature type="region of interest" description="Disordered" evidence="1">
    <location>
        <begin position="147"/>
        <end position="191"/>
    </location>
</feature>
<keyword evidence="3" id="KW-1185">Reference proteome</keyword>
<organism evidence="2 3">
    <name type="scientific">Adoxophyes honmai nucleopolyhedrovirus</name>
    <dbReference type="NCBI Taxonomy" id="224399"/>
    <lineage>
        <taxon>Viruses</taxon>
        <taxon>Viruses incertae sedis</taxon>
        <taxon>Naldaviricetes</taxon>
        <taxon>Lefavirales</taxon>
        <taxon>Baculoviridae</taxon>
        <taxon>Alphabaculovirus</taxon>
        <taxon>Alphabaculovirus adhonmai</taxon>
    </lineage>
</organism>
<dbReference type="InterPro" id="IPR005092">
    <property type="entry name" value="TATR"/>
</dbReference>
<dbReference type="EMBL" id="AP006270">
    <property type="protein sequence ID" value="BAC67270.1"/>
    <property type="molecule type" value="Genomic_DNA"/>
</dbReference>
<evidence type="ECO:0000313" key="3">
    <source>
        <dbReference type="Proteomes" id="UP000232720"/>
    </source>
</evidence>
<sequence length="642" mass="75517">MKTHFRFLFQFQITIAGHDSSPLINMESYIDNCRRTPSQNEFDKDMDKLMICVERYQSYPDLLEANLGDNEHLPEILFNTEESIPVPSSNKRKLTSVGGKNLNVQWHQDINYENAVTEEITGENAQIVPSKKVKYFEMETVPVESIHQPLQQEQQPHNSGKDLHFYKKKNVQKNDDNDDDDDDDKCDDENSAEDIDYNLKKSRYKELSKTRKFNVNRCGQKLRKQILKVNKTNKVSNAYVSPIDEIIKDTTEDLSDKLNDYSLPIEKRRFIHYMKSNRYYMFVVYYDERAQNNFRIMYANSVNRIASEYQCRYKSIDNYVMVLSMSNHRFLISYDLIKKKNINIPKSEDFTPAQLKDKSNQVKFSEIKNFYFMADLVNAFHLDMCYGQTTMTLLMASLGETRSELLADRISTLSKSSLLYMLPLNFNVPEHEGVKDNADDTCLYVKDILNYSHNKSFYVESKKYRLTKNEVIAIIQPWIQQKKKGDTYFTYKYGSVARLLYKNLSGDLNKMLKIKKEHGGKWLIDIYLNASGAVADTSNFILINVKNDERITIIKRETKYYWISTVSLDDVEIQIDDIINTFKKYNHYVFKINSCSRKDLNNYHNCMIKLVKWHLDKTLSFDELLELATDYLQVCHFVKKFD</sequence>
<feature type="compositionally biased region" description="Polar residues" evidence="1">
    <location>
        <begin position="148"/>
        <end position="158"/>
    </location>
</feature>
<accession>Q80LS7</accession>
<dbReference type="Pfam" id="PF03430">
    <property type="entry name" value="TATR"/>
    <property type="match status" value="1"/>
</dbReference>
<organismHost>
    <name type="scientific">Adoxophyes honmai</name>
    <name type="common">Smaller tea tortrix moth</name>
    <dbReference type="NCBI Taxonomy" id="85585"/>
</organismHost>
<protein>
    <submittedName>
        <fullName evidence="2">IE-1</fullName>
    </submittedName>
</protein>
<name>Q80LS7_NPVAH</name>
<feature type="compositionally biased region" description="Acidic residues" evidence="1">
    <location>
        <begin position="176"/>
        <end position="191"/>
    </location>
</feature>
<evidence type="ECO:0000313" key="2">
    <source>
        <dbReference type="EMBL" id="BAC67270.1"/>
    </source>
</evidence>
<dbReference type="OrthoDB" id="9961at10239"/>
<dbReference type="GeneID" id="1485758"/>
<dbReference type="KEGG" id="vg:1485758"/>
<proteinExistence type="predicted"/>
<dbReference type="Proteomes" id="UP000232720">
    <property type="component" value="Genome"/>
</dbReference>
<reference evidence="2 3" key="1">
    <citation type="journal article" date="2003" name="Virology">
        <title>Genome sequence and organization of a nucleopolyhedrovirus isolated from the smaller tea tortrix, Adoxophyes honmai.</title>
        <authorList>
            <person name="Nakai M."/>
            <person name="Goto C."/>
            <person name="Kang W."/>
            <person name="Shikata M."/>
            <person name="Luque T."/>
            <person name="Kunimi Y."/>
        </authorList>
    </citation>
    <scope>NUCLEOTIDE SEQUENCE [LARGE SCALE GENOMIC DNA]</scope>
    <source>
        <strain evidence="2 3">ADN001</strain>
    </source>
</reference>
<evidence type="ECO:0000256" key="1">
    <source>
        <dbReference type="SAM" id="MobiDB-lite"/>
    </source>
</evidence>